<dbReference type="InterPro" id="IPR003808">
    <property type="entry name" value="Fe-S_metab-assoc_dom"/>
</dbReference>
<dbReference type="Pfam" id="PF02657">
    <property type="entry name" value="SufE"/>
    <property type="match status" value="1"/>
</dbReference>
<dbReference type="OrthoDB" id="9806335at2"/>
<comment type="similarity">
    <text evidence="1">Belongs to the SufE family.</text>
</comment>
<feature type="domain" description="Fe-S metabolism associated" evidence="2">
    <location>
        <begin position="22"/>
        <end position="143"/>
    </location>
</feature>
<proteinExistence type="inferred from homology"/>
<dbReference type="eggNOG" id="COG2166">
    <property type="taxonomic scope" value="Bacteria"/>
</dbReference>
<dbReference type="PANTHER" id="PTHR43597:SF5">
    <property type="entry name" value="SUFE-LIKE PROTEIN 2, CHLOROPLASTIC"/>
    <property type="match status" value="1"/>
</dbReference>
<dbReference type="STRING" id="471853.Bcav_2651"/>
<dbReference type="AlphaFoldDB" id="C5BXL3"/>
<accession>C5BXL3</accession>
<dbReference type="HOGENOM" id="CLU_124502_2_0_11"/>
<reference evidence="3 4" key="1">
    <citation type="journal article" date="2009" name="Stand. Genomic Sci.">
        <title>Complete genome sequence of Beutenbergia cavernae type strain (HKI 0122).</title>
        <authorList>
            <person name="Land M."/>
            <person name="Pukall R."/>
            <person name="Abt B."/>
            <person name="Goker M."/>
            <person name="Rohde M."/>
            <person name="Glavina Del Rio T."/>
            <person name="Tice H."/>
            <person name="Copeland A."/>
            <person name="Cheng J.F."/>
            <person name="Lucas S."/>
            <person name="Chen F."/>
            <person name="Nolan M."/>
            <person name="Bruce D."/>
            <person name="Goodwin L."/>
            <person name="Pitluck S."/>
            <person name="Ivanova N."/>
            <person name="Mavromatis K."/>
            <person name="Ovchinnikova G."/>
            <person name="Pati A."/>
            <person name="Chen A."/>
            <person name="Palaniappan K."/>
            <person name="Hauser L."/>
            <person name="Chang Y.J."/>
            <person name="Jefferies C.C."/>
            <person name="Saunders E."/>
            <person name="Brettin T."/>
            <person name="Detter J.C."/>
            <person name="Han C."/>
            <person name="Chain P."/>
            <person name="Bristow J."/>
            <person name="Eisen J.A."/>
            <person name="Markowitz V."/>
            <person name="Hugenholtz P."/>
            <person name="Kyrpides N.C."/>
            <person name="Klenk H.P."/>
            <person name="Lapidus A."/>
        </authorList>
    </citation>
    <scope>NUCLEOTIDE SEQUENCE [LARGE SCALE GENOMIC DNA]</scope>
    <source>
        <strain evidence="4">ATCC BAA-8 / DSM 12333 / NBRC 16432</strain>
    </source>
</reference>
<dbReference type="EMBL" id="CP001618">
    <property type="protein sequence ID" value="ACQ80896.1"/>
    <property type="molecule type" value="Genomic_DNA"/>
</dbReference>
<dbReference type="Gene3D" id="3.90.1010.10">
    <property type="match status" value="1"/>
</dbReference>
<evidence type="ECO:0000256" key="1">
    <source>
        <dbReference type="ARBA" id="ARBA00010282"/>
    </source>
</evidence>
<keyword evidence="4" id="KW-1185">Reference proteome</keyword>
<dbReference type="Proteomes" id="UP000007962">
    <property type="component" value="Chromosome"/>
</dbReference>
<dbReference type="PANTHER" id="PTHR43597">
    <property type="entry name" value="SULFUR ACCEPTOR PROTEIN CSDE"/>
    <property type="match status" value="1"/>
</dbReference>
<protein>
    <submittedName>
        <fullName evidence="3">Fe-S metabolism associated SufE</fullName>
    </submittedName>
</protein>
<dbReference type="RefSeq" id="WP_015883136.1">
    <property type="nucleotide sequence ID" value="NC_012669.1"/>
</dbReference>
<organism evidence="3 4">
    <name type="scientific">Beutenbergia cavernae (strain ATCC BAA-8 / DSM 12333 / CCUG 43141 / JCM 11478 / NBRC 16432 / NCIMB 13614 / HKI 0122)</name>
    <dbReference type="NCBI Taxonomy" id="471853"/>
    <lineage>
        <taxon>Bacteria</taxon>
        <taxon>Bacillati</taxon>
        <taxon>Actinomycetota</taxon>
        <taxon>Actinomycetes</taxon>
        <taxon>Micrococcales</taxon>
        <taxon>Beutenbergiaceae</taxon>
        <taxon>Beutenbergia</taxon>
    </lineage>
</organism>
<dbReference type="KEGG" id="bcv:Bcav_2651"/>
<sequence>MTQPTLSASPALPGSLAAIQEDFLALGVKDRLQLLLEFSQGLPDLPARYAEHPELLEPVPECQSPISVFVEVDGDHVRFFASAPPGAPTSRGFAAILAEGLDGLTTAEVLAIPADFPHTLGLDEAVTPLRLRGMDALLARAQRQVRERRAA</sequence>
<evidence type="ECO:0000259" key="2">
    <source>
        <dbReference type="Pfam" id="PF02657"/>
    </source>
</evidence>
<evidence type="ECO:0000313" key="3">
    <source>
        <dbReference type="EMBL" id="ACQ80896.1"/>
    </source>
</evidence>
<gene>
    <name evidence="3" type="ordered locus">Bcav_2651</name>
</gene>
<name>C5BXL3_BEUC1</name>
<evidence type="ECO:0000313" key="4">
    <source>
        <dbReference type="Proteomes" id="UP000007962"/>
    </source>
</evidence>
<dbReference type="SUPFAM" id="SSF82649">
    <property type="entry name" value="SufE/NifU"/>
    <property type="match status" value="1"/>
</dbReference>